<organism evidence="1">
    <name type="scientific">Melanaphis sacchari</name>
    <dbReference type="NCBI Taxonomy" id="742174"/>
    <lineage>
        <taxon>Eukaryota</taxon>
        <taxon>Metazoa</taxon>
        <taxon>Ecdysozoa</taxon>
        <taxon>Arthropoda</taxon>
        <taxon>Hexapoda</taxon>
        <taxon>Insecta</taxon>
        <taxon>Pterygota</taxon>
        <taxon>Neoptera</taxon>
        <taxon>Paraneoptera</taxon>
        <taxon>Hemiptera</taxon>
        <taxon>Sternorrhyncha</taxon>
        <taxon>Aphidomorpha</taxon>
        <taxon>Aphidoidea</taxon>
        <taxon>Aphididae</taxon>
        <taxon>Aphidini</taxon>
        <taxon>Melanaphis</taxon>
    </lineage>
</organism>
<dbReference type="GO" id="GO:0032436">
    <property type="term" value="P:positive regulation of proteasomal ubiquitin-dependent protein catabolic process"/>
    <property type="evidence" value="ECO:0007669"/>
    <property type="project" value="TreeGrafter"/>
</dbReference>
<dbReference type="AlphaFoldDB" id="A0A2H8TGA6"/>
<reference evidence="1" key="1">
    <citation type="submission" date="2017-10" db="EMBL/GenBank/DDBJ databases">
        <title>Transcriptome Assembly of Sugarcane Aphid Adults.</title>
        <authorList>
            <person name="Scully E.D."/>
            <person name="Palmer N.A."/>
            <person name="Geib S.M."/>
            <person name="Sarath G."/>
            <person name="Sattler S.E."/>
        </authorList>
    </citation>
    <scope>NUCLEOTIDE SEQUENCE</scope>
    <source>
        <tissue evidence="1">Whole body</tissue>
    </source>
</reference>
<dbReference type="GO" id="GO:0031624">
    <property type="term" value="F:ubiquitin conjugating enzyme binding"/>
    <property type="evidence" value="ECO:0007669"/>
    <property type="project" value="TreeGrafter"/>
</dbReference>
<proteinExistence type="predicted"/>
<dbReference type="PANTHER" id="PTHR46717">
    <property type="entry name" value="E3 UBIQUITIN-PROTEIN LIGASE RNF180"/>
    <property type="match status" value="1"/>
</dbReference>
<dbReference type="EMBL" id="GFXV01000967">
    <property type="protein sequence ID" value="MBW12772.1"/>
    <property type="molecule type" value="Transcribed_RNA"/>
</dbReference>
<dbReference type="OrthoDB" id="2017893at2759"/>
<dbReference type="GO" id="GO:0061630">
    <property type="term" value="F:ubiquitin protein ligase activity"/>
    <property type="evidence" value="ECO:0007669"/>
    <property type="project" value="InterPro"/>
</dbReference>
<dbReference type="GO" id="GO:0042415">
    <property type="term" value="P:norepinephrine metabolic process"/>
    <property type="evidence" value="ECO:0007669"/>
    <property type="project" value="TreeGrafter"/>
</dbReference>
<dbReference type="GO" id="GO:0005789">
    <property type="term" value="C:endoplasmic reticulum membrane"/>
    <property type="evidence" value="ECO:0007669"/>
    <property type="project" value="TreeGrafter"/>
</dbReference>
<sequence length="117" mass="13494">MTNISIKCQKCRFELASSESSSILDCHEKQIQNTARVTYSCNDNVMENNWYLSSTNLPEWINSSIEEEDWQKGKLSCPNCNLRVGSFDFVGGMKCPCKKYVLPQIHLVKSKVDIYFR</sequence>
<dbReference type="InterPro" id="IPR033263">
    <property type="entry name" value="RNF180"/>
</dbReference>
<evidence type="ECO:0000313" key="1">
    <source>
        <dbReference type="EMBL" id="MBW12772.1"/>
    </source>
</evidence>
<gene>
    <name evidence="1" type="primary">RNF180</name>
</gene>
<dbReference type="GO" id="GO:0042428">
    <property type="term" value="P:serotonin metabolic process"/>
    <property type="evidence" value="ECO:0007669"/>
    <property type="project" value="TreeGrafter"/>
</dbReference>
<accession>A0A2H8TGA6</accession>
<name>A0A2H8TGA6_9HEMI</name>
<protein>
    <submittedName>
        <fullName evidence="1">E3 ubiquitin-protein ligase RNF180</fullName>
    </submittedName>
</protein>
<dbReference type="PANTHER" id="PTHR46717:SF1">
    <property type="entry name" value="E3 UBIQUITIN-PROTEIN LIGASE RNF180"/>
    <property type="match status" value="1"/>
</dbReference>
<dbReference type="GO" id="GO:0000209">
    <property type="term" value="P:protein polyubiquitination"/>
    <property type="evidence" value="ECO:0007669"/>
    <property type="project" value="InterPro"/>
</dbReference>